<dbReference type="AlphaFoldDB" id="A0A3N4GKY2"/>
<dbReference type="Proteomes" id="UP000267536">
    <property type="component" value="Unassembled WGS sequence"/>
</dbReference>
<comment type="caution">
    <text evidence="1">The sequence shown here is derived from an EMBL/GenBank/DDBJ whole genome shotgun (WGS) entry which is preliminary data.</text>
</comment>
<sequence>MEAVGSTTTPQALRRKFVDAGPDTPILFDRVVRVWMADLDVTHSAHVTRHGYVHAAPYRRPGARLATTAAWLEQAHLAALDSTEPDYHRMTVSSTSLSLRLDRLAATDRATRLIESVRAAGVLQDAGLTEVAEAR</sequence>
<evidence type="ECO:0000313" key="2">
    <source>
        <dbReference type="Proteomes" id="UP000267536"/>
    </source>
</evidence>
<dbReference type="RefSeq" id="WP_123928201.1">
    <property type="nucleotide sequence ID" value="NZ_JBPSDP010000001.1"/>
</dbReference>
<reference evidence="1 2" key="1">
    <citation type="submission" date="2018-11" db="EMBL/GenBank/DDBJ databases">
        <title>Draft genome sequence of Gordonia sp. RS15-1S isolated from rice stems.</title>
        <authorList>
            <person name="Muangham S."/>
        </authorList>
    </citation>
    <scope>NUCLEOTIDE SEQUENCE [LARGE SCALE GENOMIC DNA]</scope>
    <source>
        <strain evidence="1 2">RS15-1S</strain>
    </source>
</reference>
<protein>
    <submittedName>
        <fullName evidence="1">Uncharacterized protein</fullName>
    </submittedName>
</protein>
<gene>
    <name evidence="1" type="ORF">EF294_08705</name>
</gene>
<dbReference type="OrthoDB" id="7626403at2"/>
<evidence type="ECO:0000313" key="1">
    <source>
        <dbReference type="EMBL" id="RPA63553.1"/>
    </source>
</evidence>
<keyword evidence="2" id="KW-1185">Reference proteome</keyword>
<accession>A0A3N4GKY2</accession>
<name>A0A3N4GKY2_9ACTN</name>
<proteinExistence type="predicted"/>
<dbReference type="EMBL" id="RKMH01000005">
    <property type="protein sequence ID" value="RPA63553.1"/>
    <property type="molecule type" value="Genomic_DNA"/>
</dbReference>
<organism evidence="1 2">
    <name type="scientific">Gordonia oryzae</name>
    <dbReference type="NCBI Taxonomy" id="2487349"/>
    <lineage>
        <taxon>Bacteria</taxon>
        <taxon>Bacillati</taxon>
        <taxon>Actinomycetota</taxon>
        <taxon>Actinomycetes</taxon>
        <taxon>Mycobacteriales</taxon>
        <taxon>Gordoniaceae</taxon>
        <taxon>Gordonia</taxon>
    </lineage>
</organism>